<protein>
    <submittedName>
        <fullName evidence="2">Voltage-dependent calcium channel subunit alpha-2/delta-2</fullName>
    </submittedName>
</protein>
<dbReference type="GO" id="GO:0005245">
    <property type="term" value="F:voltage-gated calcium channel activity"/>
    <property type="evidence" value="ECO:0007669"/>
    <property type="project" value="TreeGrafter"/>
</dbReference>
<comment type="caution">
    <text evidence="2">The sequence shown here is derived from an EMBL/GenBank/DDBJ whole genome shotgun (WGS) entry which is preliminary data.</text>
</comment>
<dbReference type="Gene3D" id="3.40.50.410">
    <property type="entry name" value="von Willebrand factor, type A domain"/>
    <property type="match status" value="2"/>
</dbReference>
<dbReference type="InterPro" id="IPR036465">
    <property type="entry name" value="vWFA_dom_sf"/>
</dbReference>
<dbReference type="SUPFAM" id="SSF53300">
    <property type="entry name" value="vWA-like"/>
    <property type="match status" value="1"/>
</dbReference>
<evidence type="ECO:0000256" key="1">
    <source>
        <dbReference type="SAM" id="MobiDB-lite"/>
    </source>
</evidence>
<feature type="region of interest" description="Disordered" evidence="1">
    <location>
        <begin position="1"/>
        <end position="22"/>
    </location>
</feature>
<sequence length="586" mass="63166">MITSDGTEFRAESSKPVLSSPSCAAHDEDLDPFCSALFPPDFCDQSFCFVDSSCSSDRYESSYFPGYGLYYSYETCGSINSFITWATDDVPRSMTDLIALVEAYVLSAKQALEENVQQVRDLVQTGATEECNLVSSCDGCTTCEENECWGQPIDSRGVNVVFNPNLENVASADEIEELSCMAGYITSTYRRTAAKEYNDDGRIAFQYFGSQSTGAMVQWPATEFCSYDFDARQRPWYASAASGQKDVVLVIDVSGSMTGTRIALARDAVKAVLRTFTWEALSSAGQMLSGSSACNKAILFMTDGEDNSGFNEASLSNIPSDVIIFSYALGSGAIVEPLQNMACSTSGIFYSVFTANELPDVMASYYQYFVQLADPCAVNWIQYTDAVTGAELLGGCTAIFDTTTNETVLQGVNCVDLNLIVDPNQLRTCSNDAYNSFVELVRGQAELCGSQSAIDSCALKKLRQAVGNESECPGDDDVDSCENTNIAFNATSCPPPNANRFNDIILQDCETDFDDCGFATQEEEDDDGINWGFIQLGFVAGSAICLGCLYLFGAGPAKSQDSASSSESVNDANEEDLPVAVAVHGA</sequence>
<gene>
    <name evidence="2" type="ORF">FCC1311_037892</name>
</gene>
<dbReference type="PANTHER" id="PTHR10166">
    <property type="entry name" value="VOLTAGE-DEPENDENT CALCIUM CHANNEL SUBUNIT ALPHA-2/DELTA-RELATED"/>
    <property type="match status" value="1"/>
</dbReference>
<dbReference type="Proteomes" id="UP000241890">
    <property type="component" value="Unassembled WGS sequence"/>
</dbReference>
<dbReference type="InterPro" id="IPR051173">
    <property type="entry name" value="Ca_channel_alpha-2/delta"/>
</dbReference>
<reference evidence="2 3" key="1">
    <citation type="submission" date="2017-12" db="EMBL/GenBank/DDBJ databases">
        <title>Sequencing, de novo assembly and annotation of complete genome of a new Thraustochytrid species, strain FCC1311.</title>
        <authorList>
            <person name="Sedici K."/>
            <person name="Godart F."/>
            <person name="Aiese Cigliano R."/>
            <person name="Sanseverino W."/>
            <person name="Barakat M."/>
            <person name="Ortet P."/>
            <person name="Marechal E."/>
            <person name="Cagnac O."/>
            <person name="Amato A."/>
        </authorList>
    </citation>
    <scope>NUCLEOTIDE SEQUENCE [LARGE SCALE GENOMIC DNA]</scope>
</reference>
<proteinExistence type="predicted"/>
<dbReference type="PANTHER" id="PTHR10166:SF37">
    <property type="entry name" value="STOLID, ISOFORM H"/>
    <property type="match status" value="1"/>
</dbReference>
<evidence type="ECO:0000313" key="2">
    <source>
        <dbReference type="EMBL" id="GBG27566.1"/>
    </source>
</evidence>
<organism evidence="2 3">
    <name type="scientific">Hondaea fermentalgiana</name>
    <dbReference type="NCBI Taxonomy" id="2315210"/>
    <lineage>
        <taxon>Eukaryota</taxon>
        <taxon>Sar</taxon>
        <taxon>Stramenopiles</taxon>
        <taxon>Bigyra</taxon>
        <taxon>Labyrinthulomycetes</taxon>
        <taxon>Thraustochytrida</taxon>
        <taxon>Thraustochytriidae</taxon>
        <taxon>Hondaea</taxon>
    </lineage>
</organism>
<evidence type="ECO:0000313" key="3">
    <source>
        <dbReference type="Proteomes" id="UP000241890"/>
    </source>
</evidence>
<dbReference type="InParanoid" id="A0A2R5G925"/>
<dbReference type="OrthoDB" id="202775at2759"/>
<accession>A0A2R5G925</accession>
<dbReference type="EMBL" id="BEYU01000032">
    <property type="protein sequence ID" value="GBG27566.1"/>
    <property type="molecule type" value="Genomic_DNA"/>
</dbReference>
<keyword evidence="3" id="KW-1185">Reference proteome</keyword>
<dbReference type="GO" id="GO:0005891">
    <property type="term" value="C:voltage-gated calcium channel complex"/>
    <property type="evidence" value="ECO:0007669"/>
    <property type="project" value="TreeGrafter"/>
</dbReference>
<name>A0A2R5G925_9STRA</name>
<dbReference type="AlphaFoldDB" id="A0A2R5G925"/>